<dbReference type="PANTHER" id="PTHR30068">
    <property type="entry name" value="URONATE ISOMERASE"/>
    <property type="match status" value="1"/>
</dbReference>
<comment type="catalytic activity">
    <reaction evidence="7">
        <text>aldehydo-D-galacturonate = keto-D-tagaturonate</text>
        <dbReference type="Rhea" id="RHEA:27702"/>
        <dbReference type="ChEBI" id="CHEBI:12952"/>
        <dbReference type="ChEBI" id="CHEBI:17886"/>
    </reaction>
</comment>
<evidence type="ECO:0000256" key="6">
    <source>
        <dbReference type="ARBA" id="ARBA00023235"/>
    </source>
</evidence>
<evidence type="ECO:0000256" key="2">
    <source>
        <dbReference type="ARBA" id="ARBA00004892"/>
    </source>
</evidence>
<evidence type="ECO:0000313" key="9">
    <source>
        <dbReference type="Proteomes" id="UP000247483"/>
    </source>
</evidence>
<dbReference type="GO" id="GO:0008880">
    <property type="term" value="F:glucuronate isomerase activity"/>
    <property type="evidence" value="ECO:0007669"/>
    <property type="project" value="UniProtKB-UniRule"/>
</dbReference>
<comment type="pathway">
    <text evidence="2 7">Carbohydrate metabolism; pentose and glucuronate interconversion.</text>
</comment>
<protein>
    <recommendedName>
        <fullName evidence="5 7">Uronate isomerase</fullName>
        <ecNumber evidence="4 7">5.3.1.12</ecNumber>
    </recommendedName>
    <alternativeName>
        <fullName evidence="7">Glucuronate isomerase</fullName>
    </alternativeName>
    <alternativeName>
        <fullName evidence="7">Uronic isomerase</fullName>
    </alternativeName>
</protein>
<comment type="catalytic activity">
    <reaction evidence="1 7">
        <text>D-glucuronate = D-fructuronate</text>
        <dbReference type="Rhea" id="RHEA:13049"/>
        <dbReference type="ChEBI" id="CHEBI:58720"/>
        <dbReference type="ChEBI" id="CHEBI:59863"/>
        <dbReference type="EC" id="5.3.1.12"/>
    </reaction>
</comment>
<dbReference type="InterPro" id="IPR032466">
    <property type="entry name" value="Metal_Hydrolase"/>
</dbReference>
<evidence type="ECO:0000256" key="1">
    <source>
        <dbReference type="ARBA" id="ARBA00001165"/>
    </source>
</evidence>
<dbReference type="EC" id="5.3.1.12" evidence="4 7"/>
<dbReference type="Pfam" id="PF02614">
    <property type="entry name" value="UxaC"/>
    <property type="match status" value="1"/>
</dbReference>
<comment type="caution">
    <text evidence="8">The sequence shown here is derived from an EMBL/GenBank/DDBJ whole genome shotgun (WGS) entry which is preliminary data.</text>
</comment>
<dbReference type="GO" id="GO:0019698">
    <property type="term" value="P:D-galacturonate catabolic process"/>
    <property type="evidence" value="ECO:0007669"/>
    <property type="project" value="TreeGrafter"/>
</dbReference>
<dbReference type="InterPro" id="IPR003766">
    <property type="entry name" value="Uronate_isomerase"/>
</dbReference>
<accession>A0A2V4E1B1</accession>
<dbReference type="Gene3D" id="3.20.20.140">
    <property type="entry name" value="Metal-dependent hydrolases"/>
    <property type="match status" value="1"/>
</dbReference>
<organism evidence="8 9">
    <name type="scientific">Gilliamella apicola</name>
    <dbReference type="NCBI Taxonomy" id="1196095"/>
    <lineage>
        <taxon>Bacteria</taxon>
        <taxon>Pseudomonadati</taxon>
        <taxon>Pseudomonadota</taxon>
        <taxon>Gammaproteobacteria</taxon>
        <taxon>Orbales</taxon>
        <taxon>Orbaceae</taxon>
        <taxon>Gilliamella</taxon>
    </lineage>
</organism>
<gene>
    <name evidence="7" type="primary">uxaC</name>
    <name evidence="8" type="ORF">DKK79_02730</name>
</gene>
<proteinExistence type="inferred from homology"/>
<dbReference type="PANTHER" id="PTHR30068:SF4">
    <property type="entry name" value="URONATE ISOMERASE"/>
    <property type="match status" value="1"/>
</dbReference>
<dbReference type="Proteomes" id="UP000247483">
    <property type="component" value="Unassembled WGS sequence"/>
</dbReference>
<keyword evidence="6 7" id="KW-0413">Isomerase</keyword>
<evidence type="ECO:0000313" key="8">
    <source>
        <dbReference type="EMBL" id="PXZ05609.1"/>
    </source>
</evidence>
<evidence type="ECO:0000256" key="7">
    <source>
        <dbReference type="HAMAP-Rule" id="MF_00675"/>
    </source>
</evidence>
<dbReference type="SUPFAM" id="SSF51556">
    <property type="entry name" value="Metallo-dependent hydrolases"/>
    <property type="match status" value="1"/>
</dbReference>
<comment type="similarity">
    <text evidence="3 7">Belongs to the metallo-dependent hydrolases superfamily. Uronate isomerase family.</text>
</comment>
<dbReference type="RefSeq" id="WP_110422737.1">
    <property type="nucleotide sequence ID" value="NZ_QGLP01000004.1"/>
</dbReference>
<dbReference type="UniPathway" id="UPA00246"/>
<name>A0A2V4E1B1_9GAMM</name>
<dbReference type="AlphaFoldDB" id="A0A2V4E1B1"/>
<dbReference type="NCBIfam" id="NF002794">
    <property type="entry name" value="PRK02925.1"/>
    <property type="match status" value="1"/>
</dbReference>
<evidence type="ECO:0000256" key="3">
    <source>
        <dbReference type="ARBA" id="ARBA00008397"/>
    </source>
</evidence>
<dbReference type="HAMAP" id="MF_00675">
    <property type="entry name" value="UxaC"/>
    <property type="match status" value="1"/>
</dbReference>
<sequence length="467" mass="54142">MSFIHKDFLLNSKVAQKLYHEFAENLPIIDYHCHLDPREIAENKKFDSMYELWLSGDHYKWRAMRADGVDEKLITGNASPLEKFKAWSGTVENTIGNPLFHWSHLELAKYFGITDTLNGKNSEEIWDKCNYILQEKNYTAQKLINLSNVDVICTTDSPLDSLQYHDEIIKQNDFKTKVLPTFRPDEALDSVGEKFTKFVSNLENQTSVKINNFSDFLKAIENRVEYFHQKGCRLSDHGLMTIQFEDSDPKTQNILFEKKMNNITLDETEEYRYKSAVLIALAGFYSKRNWAMQLHFGVIRNNNQIMFNQLGINTGFDSICDQQNLAINLNKLFNKMNELNSLPKTIIYNLDPSVNDVVACTIANFQKSGLVKSNMQYGAGWWFSDTKRGMLRQLTTLADHGLLMNFVGMLTDSRSFISYTRHEYFRRILCNLIGQWVTDGEIPEDYQLLGKLITGICYKNAKSYFDF</sequence>
<reference evidence="8 9" key="1">
    <citation type="submission" date="2018-05" db="EMBL/GenBank/DDBJ databases">
        <title>Reference genomes for bee gut microbiota database.</title>
        <authorList>
            <person name="Ellegaard K.M."/>
        </authorList>
    </citation>
    <scope>NUCLEOTIDE SEQUENCE [LARGE SCALE GENOMIC DNA]</scope>
    <source>
        <strain evidence="8 9">ESL0177</strain>
    </source>
</reference>
<dbReference type="GO" id="GO:0042840">
    <property type="term" value="P:D-glucuronate catabolic process"/>
    <property type="evidence" value="ECO:0007669"/>
    <property type="project" value="TreeGrafter"/>
</dbReference>
<evidence type="ECO:0000256" key="5">
    <source>
        <dbReference type="ARBA" id="ARBA00020555"/>
    </source>
</evidence>
<dbReference type="Gene3D" id="1.10.2020.10">
    <property type="entry name" value="uronate isomerase, domain 2, chain A"/>
    <property type="match status" value="1"/>
</dbReference>
<dbReference type="EMBL" id="QGLP01000004">
    <property type="protein sequence ID" value="PXZ05609.1"/>
    <property type="molecule type" value="Genomic_DNA"/>
</dbReference>
<evidence type="ECO:0000256" key="4">
    <source>
        <dbReference type="ARBA" id="ARBA00012546"/>
    </source>
</evidence>